<dbReference type="OrthoDB" id="9811084at2"/>
<dbReference type="InterPro" id="IPR036271">
    <property type="entry name" value="Tet_transcr_reg_TetR-rel_C_sf"/>
</dbReference>
<dbReference type="InterPro" id="IPR009057">
    <property type="entry name" value="Homeodomain-like_sf"/>
</dbReference>
<evidence type="ECO:0000313" key="6">
    <source>
        <dbReference type="EMBL" id="TPP10391.1"/>
    </source>
</evidence>
<evidence type="ECO:0000256" key="1">
    <source>
        <dbReference type="ARBA" id="ARBA00023015"/>
    </source>
</evidence>
<organism evidence="6 7">
    <name type="scientific">Rhizobium glycinendophyticum</name>
    <dbReference type="NCBI Taxonomy" id="2589807"/>
    <lineage>
        <taxon>Bacteria</taxon>
        <taxon>Pseudomonadati</taxon>
        <taxon>Pseudomonadota</taxon>
        <taxon>Alphaproteobacteria</taxon>
        <taxon>Hyphomicrobiales</taxon>
        <taxon>Rhizobiaceae</taxon>
        <taxon>Rhizobium/Agrobacterium group</taxon>
        <taxon>Rhizobium</taxon>
    </lineage>
</organism>
<keyword evidence="1" id="KW-0805">Transcription regulation</keyword>
<evidence type="ECO:0000256" key="4">
    <source>
        <dbReference type="PROSITE-ProRule" id="PRU00335"/>
    </source>
</evidence>
<dbReference type="Proteomes" id="UP000316429">
    <property type="component" value="Unassembled WGS sequence"/>
</dbReference>
<feature type="domain" description="HTH tetR-type" evidence="5">
    <location>
        <begin position="4"/>
        <end position="64"/>
    </location>
</feature>
<evidence type="ECO:0000256" key="3">
    <source>
        <dbReference type="ARBA" id="ARBA00023163"/>
    </source>
</evidence>
<reference evidence="6 7" key="1">
    <citation type="submission" date="2019-06" db="EMBL/GenBank/DDBJ databases">
        <title>Rhizobium sp. CL12 isolated from roots of soybean.</title>
        <authorList>
            <person name="Wang C."/>
        </authorList>
    </citation>
    <scope>NUCLEOTIDE SEQUENCE [LARGE SCALE GENOMIC DNA]</scope>
    <source>
        <strain evidence="6 7">CL12</strain>
    </source>
</reference>
<keyword evidence="2 4" id="KW-0238">DNA-binding</keyword>
<dbReference type="PANTHER" id="PTHR47506:SF1">
    <property type="entry name" value="HTH-TYPE TRANSCRIPTIONAL REGULATOR YJDC"/>
    <property type="match status" value="1"/>
</dbReference>
<feature type="DNA-binding region" description="H-T-H motif" evidence="4">
    <location>
        <begin position="27"/>
        <end position="46"/>
    </location>
</feature>
<dbReference type="Pfam" id="PF21993">
    <property type="entry name" value="TetR_C_13_2"/>
    <property type="match status" value="1"/>
</dbReference>
<sequence>MAQRDTRERIVSTADLLFYERGYEATSFGDIASAVGISRGNFYHHFKTKDEILSAVIAQRLGDRQMMTQRWEAQESDPRSRIERFIDILLVNGEKIRRHGCPIGTLTSELAKLGHAAQAEAVHLFSLFRDWLAEQFARLGRPADADELALELLSRSQGAATLYNAFQDRAFLDREVAAMKHWLQQLAADASAAK</sequence>
<dbReference type="SUPFAM" id="SSF46689">
    <property type="entry name" value="Homeodomain-like"/>
    <property type="match status" value="1"/>
</dbReference>
<keyword evidence="3" id="KW-0804">Transcription</keyword>
<gene>
    <name evidence="6" type="ORF">FJQ55_05920</name>
</gene>
<dbReference type="RefSeq" id="WP_140826738.1">
    <property type="nucleotide sequence ID" value="NZ_VFYP01000001.1"/>
</dbReference>
<comment type="caution">
    <text evidence="6">The sequence shown here is derived from an EMBL/GenBank/DDBJ whole genome shotgun (WGS) entry which is preliminary data.</text>
</comment>
<accession>A0A504UUH7</accession>
<dbReference type="GO" id="GO:0003677">
    <property type="term" value="F:DNA binding"/>
    <property type="evidence" value="ECO:0007669"/>
    <property type="project" value="UniProtKB-UniRule"/>
</dbReference>
<name>A0A504UUH7_9HYPH</name>
<proteinExistence type="predicted"/>
<dbReference type="InterPro" id="IPR001647">
    <property type="entry name" value="HTH_TetR"/>
</dbReference>
<evidence type="ECO:0000256" key="2">
    <source>
        <dbReference type="ARBA" id="ARBA00023125"/>
    </source>
</evidence>
<dbReference type="InterPro" id="IPR054156">
    <property type="entry name" value="YxaF_TetR_C"/>
</dbReference>
<dbReference type="AlphaFoldDB" id="A0A504UUH7"/>
<dbReference type="PRINTS" id="PR00455">
    <property type="entry name" value="HTHTETR"/>
</dbReference>
<dbReference type="PROSITE" id="PS50977">
    <property type="entry name" value="HTH_TETR_2"/>
    <property type="match status" value="1"/>
</dbReference>
<dbReference type="Gene3D" id="1.10.357.10">
    <property type="entry name" value="Tetracycline Repressor, domain 2"/>
    <property type="match status" value="1"/>
</dbReference>
<dbReference type="SUPFAM" id="SSF48498">
    <property type="entry name" value="Tetracyclin repressor-like, C-terminal domain"/>
    <property type="match status" value="1"/>
</dbReference>
<evidence type="ECO:0000313" key="7">
    <source>
        <dbReference type="Proteomes" id="UP000316429"/>
    </source>
</evidence>
<protein>
    <submittedName>
        <fullName evidence="6">TetR/AcrR family transcriptional regulator</fullName>
    </submittedName>
</protein>
<dbReference type="EMBL" id="VFYP01000001">
    <property type="protein sequence ID" value="TPP10391.1"/>
    <property type="molecule type" value="Genomic_DNA"/>
</dbReference>
<dbReference type="PANTHER" id="PTHR47506">
    <property type="entry name" value="TRANSCRIPTIONAL REGULATORY PROTEIN"/>
    <property type="match status" value="1"/>
</dbReference>
<evidence type="ECO:0000259" key="5">
    <source>
        <dbReference type="PROSITE" id="PS50977"/>
    </source>
</evidence>
<keyword evidence="7" id="KW-1185">Reference proteome</keyword>
<dbReference type="Pfam" id="PF00440">
    <property type="entry name" value="TetR_N"/>
    <property type="match status" value="1"/>
</dbReference>